<dbReference type="Pfam" id="PF00881">
    <property type="entry name" value="Nitroreductase"/>
    <property type="match status" value="1"/>
</dbReference>
<reference evidence="2 3" key="1">
    <citation type="journal article" date="2017" name="BMC Genomics">
        <title>Comparative genomic and phylogenomic analyses of the Bifidobacteriaceae family.</title>
        <authorList>
            <person name="Lugli G.A."/>
            <person name="Milani C."/>
            <person name="Turroni F."/>
            <person name="Duranti S."/>
            <person name="Mancabelli L."/>
            <person name="Mangifesta M."/>
            <person name="Ferrario C."/>
            <person name="Modesto M."/>
            <person name="Mattarelli P."/>
            <person name="Jiri K."/>
            <person name="van Sinderen D."/>
            <person name="Ventura M."/>
        </authorList>
    </citation>
    <scope>NUCLEOTIDE SEQUENCE [LARGE SCALE GENOMIC DNA]</scope>
    <source>
        <strain evidence="2 3">DSM 24762</strain>
    </source>
</reference>
<dbReference type="InterPro" id="IPR020051">
    <property type="entry name" value="SagB-type_dehydrogenase"/>
</dbReference>
<dbReference type="CDD" id="cd02142">
    <property type="entry name" value="McbC_SagB-like_oxidoreductase"/>
    <property type="match status" value="1"/>
</dbReference>
<dbReference type="InterPro" id="IPR000415">
    <property type="entry name" value="Nitroreductase-like"/>
</dbReference>
<dbReference type="RefSeq" id="WP_094726911.1">
    <property type="nucleotide sequence ID" value="NZ_JBHLWS010000009.1"/>
</dbReference>
<dbReference type="PANTHER" id="PTHR43745:SF2">
    <property type="entry name" value="NITROREDUCTASE MJ1384-RELATED"/>
    <property type="match status" value="1"/>
</dbReference>
<dbReference type="AlphaFoldDB" id="A0A261F3L9"/>
<evidence type="ECO:0000313" key="2">
    <source>
        <dbReference type="EMBL" id="OZG53727.1"/>
    </source>
</evidence>
<gene>
    <name evidence="2" type="ORF">ALMA_1292</name>
</gene>
<organism evidence="2 3">
    <name type="scientific">Alloscardovia macacae</name>
    <dbReference type="NCBI Taxonomy" id="1160091"/>
    <lineage>
        <taxon>Bacteria</taxon>
        <taxon>Bacillati</taxon>
        <taxon>Actinomycetota</taxon>
        <taxon>Actinomycetes</taxon>
        <taxon>Bifidobacteriales</taxon>
        <taxon>Bifidobacteriaceae</taxon>
        <taxon>Alloscardovia</taxon>
    </lineage>
</organism>
<dbReference type="GO" id="GO:0016491">
    <property type="term" value="F:oxidoreductase activity"/>
    <property type="evidence" value="ECO:0007669"/>
    <property type="project" value="InterPro"/>
</dbReference>
<protein>
    <submittedName>
        <fullName evidence="2">TOMM biosynthesis dehydrogenase (Protein B)</fullName>
    </submittedName>
</protein>
<comment type="caution">
    <text evidence="2">The sequence shown here is derived from an EMBL/GenBank/DDBJ whole genome shotgun (WGS) entry which is preliminary data.</text>
</comment>
<dbReference type="SUPFAM" id="SSF55469">
    <property type="entry name" value="FMN-dependent nitroreductase-like"/>
    <property type="match status" value="1"/>
</dbReference>
<dbReference type="Proteomes" id="UP000243657">
    <property type="component" value="Unassembled WGS sequence"/>
</dbReference>
<sequence length="305" mass="34097">MSNMELSESIRNEIISQISNCQPEELTSVKEFIESMREVSESRIGEVTLCRIIQRLFARSVNEFFSAEHVSMQMTRERILRYRASTSPDRINLPIIDMSLDVAFDDVVASRRSIRDYLARPLSIESFSTLLKRSFGKNGCEDGYGIRDIPLYPYPSMGGLSSFDIGIVVQNVESIPCGYYRYDQVGHALEPIISGDMRLALQDVTFESEWLMYAPIIVVVVNNAHAFTWKYHTRGYRMAHIDVGAAIQSLYLSACSMELGCCAVAGFLDDSINGLLGYDGLDQYVSIIAGVGEPAIPLLARGAQR</sequence>
<dbReference type="InterPro" id="IPR052544">
    <property type="entry name" value="Bacteriocin_Proc_Enz"/>
</dbReference>
<dbReference type="Gene3D" id="3.40.109.10">
    <property type="entry name" value="NADH Oxidase"/>
    <property type="match status" value="1"/>
</dbReference>
<keyword evidence="3" id="KW-1185">Reference proteome</keyword>
<dbReference type="InterPro" id="IPR029479">
    <property type="entry name" value="Nitroreductase"/>
</dbReference>
<dbReference type="NCBIfam" id="TIGR03605">
    <property type="entry name" value="antibiot_sagB"/>
    <property type="match status" value="1"/>
</dbReference>
<proteinExistence type="predicted"/>
<evidence type="ECO:0000313" key="3">
    <source>
        <dbReference type="Proteomes" id="UP000243657"/>
    </source>
</evidence>
<feature type="domain" description="Nitroreductase" evidence="1">
    <location>
        <begin position="108"/>
        <end position="289"/>
    </location>
</feature>
<evidence type="ECO:0000259" key="1">
    <source>
        <dbReference type="Pfam" id="PF00881"/>
    </source>
</evidence>
<dbReference type="PANTHER" id="PTHR43745">
    <property type="entry name" value="NITROREDUCTASE MJ1384-RELATED"/>
    <property type="match status" value="1"/>
</dbReference>
<dbReference type="EMBL" id="MWWT01000008">
    <property type="protein sequence ID" value="OZG53727.1"/>
    <property type="molecule type" value="Genomic_DNA"/>
</dbReference>
<name>A0A261F3L9_9BIFI</name>
<accession>A0A261F3L9</accession>